<evidence type="ECO:0000313" key="4">
    <source>
        <dbReference type="EMBL" id="XBG61448.1"/>
    </source>
</evidence>
<proteinExistence type="predicted"/>
<feature type="domain" description="TonB C-terminal" evidence="2">
    <location>
        <begin position="541"/>
        <end position="599"/>
    </location>
</feature>
<dbReference type="PANTHER" id="PTHR33446">
    <property type="entry name" value="PROTEIN TONB-RELATED"/>
    <property type="match status" value="1"/>
</dbReference>
<feature type="transmembrane region" description="Helical" evidence="1">
    <location>
        <begin position="6"/>
        <end position="22"/>
    </location>
</feature>
<gene>
    <name evidence="4" type="ORF">ABGB03_00745</name>
</gene>
<keyword evidence="1" id="KW-1133">Transmembrane helix</keyword>
<feature type="transmembrane region" description="Helical" evidence="1">
    <location>
        <begin position="34"/>
        <end position="54"/>
    </location>
</feature>
<feature type="domain" description="TonB C-terminal" evidence="2">
    <location>
        <begin position="969"/>
        <end position="1025"/>
    </location>
</feature>
<sequence length="1030" mass="118351">MVQYIIQIIAFQVFFLLVYDVFLKRETFFNWNRFYLIGTSVLSLILPFVKVTAFKELVPKDYIVTLPEVFIGNKTVSNAEIVLPEVEITKQAFSWNLETLFYLGVVIASLLFVFKIVHILLLIYKNPKRWKGNVLLVELINSTSAFSFFHYVFLGANLKEEEQKVIIKHELVHVTQKHTLDLLFFEIQRIVFWFNPLVYMYQTRIRSLHEFIADQEALKTQNKSDYYQNLLSQVFDTQNVSFVNAFFKKSLIKKRIIMLSKSKSKQIVKFKYALLIPVVFGILVYTSSNAQENINKTETQELTFEQLVEKYYQEFLDMKAEGIANYHEAKRERKDKYVLSRDEHAKSNAYIKYSYKSIMLNPNPNKEKINKEFVLYREKVIKNLKNYKEYLAWKKTDEAKEIWENNIENGVLRLVVDDLDNLTSEEKNKYNKKKELLSKDVFFTQLMMTDVNGRRIFAYFNPNEFSSANKTDDTKAALINNPSVNVGFDVVEQPPMFEGCETLSREEQRKCTSEAITKHILKNFSTDLAGDLGLTGRQKIATVFKIDKEGNIIDVKVRAPHPRLEEEAKRVIKSLPKMIPGKQKGETVVVPYSLPIIFQVADSTDKKLAQQESIMIDEVEVPFYVIEQPPMSKDCETLASIEEQRKCTSDAITKHILENFSADLAGDLGLTGRQTIRVMFKINKEGDIEGVVARAPHPRLEEEAKRVIKSLPKMIPGKQKGKTVVVPYSLPIIFEVADKTDDKPSNNKIKHEEVPNKNQDIEVPYSHIEQPPMSKECKMLNSAEEQRKCTSQAVQKHVAKNFNTNLAGDLGLLGRQTIITMFKIDEKGRIVNIKARAPHPKLEEEAIRVIKSLPKMIPGKQKGKRVVVPFSLPIVFEVKESPNAIISYLTTENSNSKKDVEKQDSKEVPLVALDESPIYPGCNVTSSSDKLKECFKNSLANFISKEFGKNLPKNIDSELEPRQKILAMFKIDKTGYIESIRVRAKHPELEKEAIRVLKALPKMTPGKHKGVTVIVPYSVPIMYELGEKKN</sequence>
<dbReference type="InterPro" id="IPR008756">
    <property type="entry name" value="Peptidase_M56"/>
</dbReference>
<evidence type="ECO:0000256" key="1">
    <source>
        <dbReference type="SAM" id="Phobius"/>
    </source>
</evidence>
<keyword evidence="1" id="KW-0812">Transmembrane</keyword>
<dbReference type="EMBL" id="CP157199">
    <property type="protein sequence ID" value="XBG61448.1"/>
    <property type="molecule type" value="Genomic_DNA"/>
</dbReference>
<feature type="domain" description="TonB C-terminal" evidence="2">
    <location>
        <begin position="818"/>
        <end position="877"/>
    </location>
</feature>
<dbReference type="GO" id="GO:0098797">
    <property type="term" value="C:plasma membrane protein complex"/>
    <property type="evidence" value="ECO:0007669"/>
    <property type="project" value="TreeGrafter"/>
</dbReference>
<name>A0AAU7BTJ1_9FLAO</name>
<reference evidence="4" key="1">
    <citation type="submission" date="2024-05" db="EMBL/GenBank/DDBJ databases">
        <title>Pontimicrobium maritimus sp. nov., isolated form sea water.</title>
        <authorList>
            <person name="Muhammad N."/>
            <person name="Vuong T.Q."/>
            <person name="Han H.L."/>
            <person name="Kim S.-G."/>
        </authorList>
    </citation>
    <scope>NUCLEOTIDE SEQUENCE</scope>
    <source>
        <strain evidence="4">SW4</strain>
    </source>
</reference>
<accession>A0AAU7BTJ1</accession>
<dbReference type="Pfam" id="PF05569">
    <property type="entry name" value="Peptidase_M56"/>
    <property type="match status" value="1"/>
</dbReference>
<feature type="transmembrane region" description="Helical" evidence="1">
    <location>
        <begin position="100"/>
        <end position="123"/>
    </location>
</feature>
<dbReference type="InterPro" id="IPR037682">
    <property type="entry name" value="TonB_C"/>
</dbReference>
<feature type="transmembrane region" description="Helical" evidence="1">
    <location>
        <begin position="135"/>
        <end position="154"/>
    </location>
</feature>
<dbReference type="SUPFAM" id="SSF74653">
    <property type="entry name" value="TolA/TonB C-terminal domain"/>
    <property type="match status" value="3"/>
</dbReference>
<feature type="domain" description="Peptidase M56" evidence="3">
    <location>
        <begin position="157"/>
        <end position="259"/>
    </location>
</feature>
<dbReference type="GO" id="GO:0055085">
    <property type="term" value="P:transmembrane transport"/>
    <property type="evidence" value="ECO:0007669"/>
    <property type="project" value="InterPro"/>
</dbReference>
<evidence type="ECO:0000259" key="3">
    <source>
        <dbReference type="Pfam" id="PF05569"/>
    </source>
</evidence>
<dbReference type="RefSeq" id="WP_347923993.1">
    <property type="nucleotide sequence ID" value="NZ_CP157199.1"/>
</dbReference>
<dbReference type="GO" id="GO:0031992">
    <property type="term" value="F:energy transducer activity"/>
    <property type="evidence" value="ECO:0007669"/>
    <property type="project" value="TreeGrafter"/>
</dbReference>
<dbReference type="CDD" id="cd07341">
    <property type="entry name" value="M56_BlaR1_MecR1_like"/>
    <property type="match status" value="1"/>
</dbReference>
<dbReference type="Pfam" id="PF03544">
    <property type="entry name" value="TonB_C"/>
    <property type="match status" value="4"/>
</dbReference>
<keyword evidence="1" id="KW-0472">Membrane</keyword>
<feature type="domain" description="TonB C-terminal" evidence="2">
    <location>
        <begin position="675"/>
        <end position="735"/>
    </location>
</feature>
<evidence type="ECO:0000259" key="2">
    <source>
        <dbReference type="Pfam" id="PF03544"/>
    </source>
</evidence>
<organism evidence="4">
    <name type="scientific">Pontimicrobium sp. SW4</name>
    <dbReference type="NCBI Taxonomy" id="3153519"/>
    <lineage>
        <taxon>Bacteria</taxon>
        <taxon>Pseudomonadati</taxon>
        <taxon>Bacteroidota</taxon>
        <taxon>Flavobacteriia</taxon>
        <taxon>Flavobacteriales</taxon>
        <taxon>Flavobacteriaceae</taxon>
        <taxon>Pontimicrobium</taxon>
    </lineage>
</organism>
<dbReference type="InterPro" id="IPR051045">
    <property type="entry name" value="TonB-dependent_transducer"/>
</dbReference>
<dbReference type="AlphaFoldDB" id="A0AAU7BTJ1"/>
<protein>
    <submittedName>
        <fullName evidence="4">Energy transducer TonB</fullName>
    </submittedName>
</protein>
<dbReference type="PANTHER" id="PTHR33446:SF2">
    <property type="entry name" value="PROTEIN TONB"/>
    <property type="match status" value="1"/>
</dbReference>
<dbReference type="Gene3D" id="3.30.1150.10">
    <property type="match status" value="4"/>
</dbReference>